<keyword evidence="2" id="KW-1185">Reference proteome</keyword>
<dbReference type="Proteomes" id="UP000282971">
    <property type="component" value="Unassembled WGS sequence"/>
</dbReference>
<accession>A0A437M6P7</accession>
<dbReference type="AlphaFoldDB" id="A0A437M6P7"/>
<dbReference type="EMBL" id="SACN01000001">
    <property type="protein sequence ID" value="RVT93390.1"/>
    <property type="molecule type" value="Genomic_DNA"/>
</dbReference>
<comment type="caution">
    <text evidence="1">The sequence shown here is derived from an EMBL/GenBank/DDBJ whole genome shotgun (WGS) entry which is preliminary data.</text>
</comment>
<organism evidence="1 2">
    <name type="scientific">Sphingomonas crocodyli</name>
    <dbReference type="NCBI Taxonomy" id="1979270"/>
    <lineage>
        <taxon>Bacteria</taxon>
        <taxon>Pseudomonadati</taxon>
        <taxon>Pseudomonadota</taxon>
        <taxon>Alphaproteobacteria</taxon>
        <taxon>Sphingomonadales</taxon>
        <taxon>Sphingomonadaceae</taxon>
        <taxon>Sphingomonas</taxon>
    </lineage>
</organism>
<evidence type="ECO:0000313" key="2">
    <source>
        <dbReference type="Proteomes" id="UP000282971"/>
    </source>
</evidence>
<proteinExistence type="predicted"/>
<reference evidence="1 2" key="1">
    <citation type="submission" date="2019-01" db="EMBL/GenBank/DDBJ databases">
        <authorList>
            <person name="Chen W.-M."/>
        </authorList>
    </citation>
    <scope>NUCLEOTIDE SEQUENCE [LARGE SCALE GENOMIC DNA]</scope>
    <source>
        <strain evidence="1 2">CCP-7</strain>
    </source>
</reference>
<protein>
    <submittedName>
        <fullName evidence="1">DUF2971 domain-containing protein</fullName>
    </submittedName>
</protein>
<name>A0A437M6P7_9SPHN</name>
<sequence>MTITVTFDGNPTALYKFWAMPGEGTQEESYLRDLLVGHKLFFQAAHKLNDPFDCLPAIYTAFTPDRAKMLFERHIRSETPDVTDADCAAEVERRVTCFDFSLVGTPEFQLGARDAFKEHREVMAVYCLSARVDSVLMWSHYAKNHTGFAVRFDYSDTFIGEAQRVRYVHKRPLIDPGSRDERNMYVVLLSKARDWKYEQEWRITRIGRPGLHKFNPKALTGIVFGMAMPQLDRDRLRALCGEGGFEPKFYQAVDDARSFNVQIVEV</sequence>
<dbReference type="OrthoDB" id="4119964at2"/>
<gene>
    <name evidence="1" type="ORF">EOD43_05800</name>
</gene>
<evidence type="ECO:0000313" key="1">
    <source>
        <dbReference type="EMBL" id="RVT93390.1"/>
    </source>
</evidence>
<dbReference type="RefSeq" id="WP_127741946.1">
    <property type="nucleotide sequence ID" value="NZ_SACN01000001.1"/>
</dbReference>